<organism evidence="1 2">
    <name type="scientific">Marixanthomonas spongiae</name>
    <dbReference type="NCBI Taxonomy" id="2174845"/>
    <lineage>
        <taxon>Bacteria</taxon>
        <taxon>Pseudomonadati</taxon>
        <taxon>Bacteroidota</taxon>
        <taxon>Flavobacteriia</taxon>
        <taxon>Flavobacteriales</taxon>
        <taxon>Flavobacteriaceae</taxon>
        <taxon>Marixanthomonas</taxon>
    </lineage>
</organism>
<name>A0A2U0HWV9_9FLAO</name>
<accession>A0A2U0HWV9</accession>
<keyword evidence="2" id="KW-1185">Reference proteome</keyword>
<proteinExistence type="predicted"/>
<evidence type="ECO:0000313" key="1">
    <source>
        <dbReference type="EMBL" id="PVW13327.1"/>
    </source>
</evidence>
<dbReference type="EMBL" id="QEHR01000009">
    <property type="protein sequence ID" value="PVW13327.1"/>
    <property type="molecule type" value="Genomic_DNA"/>
</dbReference>
<dbReference type="RefSeq" id="WP_116695249.1">
    <property type="nucleotide sequence ID" value="NZ_QEHR01000009.1"/>
</dbReference>
<comment type="caution">
    <text evidence="1">The sequence shown here is derived from an EMBL/GenBank/DDBJ whole genome shotgun (WGS) entry which is preliminary data.</text>
</comment>
<protein>
    <submittedName>
        <fullName evidence="1">Uncharacterized protein</fullName>
    </submittedName>
</protein>
<sequence>MTLLEKKQTLKKAIDRLSDDQVENVLLYLEHLQKRDTARVDYVESLLRTEKNLFDRLAQ</sequence>
<evidence type="ECO:0000313" key="2">
    <source>
        <dbReference type="Proteomes" id="UP000245962"/>
    </source>
</evidence>
<dbReference type="Proteomes" id="UP000245962">
    <property type="component" value="Unassembled WGS sequence"/>
</dbReference>
<dbReference type="AlphaFoldDB" id="A0A2U0HWV9"/>
<reference evidence="1 2" key="1">
    <citation type="submission" date="2018-04" db="EMBL/GenBank/DDBJ databases">
        <title>Marixanthomonas spongiae HN-E44 sp. nov., isolated from a marine sponge.</title>
        <authorList>
            <person name="Luo L."/>
            <person name="Zhuang L."/>
        </authorList>
    </citation>
    <scope>NUCLEOTIDE SEQUENCE [LARGE SCALE GENOMIC DNA]</scope>
    <source>
        <strain evidence="1 2">HN-E44</strain>
    </source>
</reference>
<gene>
    <name evidence="1" type="ORF">DDV96_13245</name>
</gene>